<dbReference type="Proteomes" id="UP000489600">
    <property type="component" value="Unassembled WGS sequence"/>
</dbReference>
<organism evidence="1 2">
    <name type="scientific">Arabis nemorensis</name>
    <dbReference type="NCBI Taxonomy" id="586526"/>
    <lineage>
        <taxon>Eukaryota</taxon>
        <taxon>Viridiplantae</taxon>
        <taxon>Streptophyta</taxon>
        <taxon>Embryophyta</taxon>
        <taxon>Tracheophyta</taxon>
        <taxon>Spermatophyta</taxon>
        <taxon>Magnoliopsida</taxon>
        <taxon>eudicotyledons</taxon>
        <taxon>Gunneridae</taxon>
        <taxon>Pentapetalae</taxon>
        <taxon>rosids</taxon>
        <taxon>malvids</taxon>
        <taxon>Brassicales</taxon>
        <taxon>Brassicaceae</taxon>
        <taxon>Arabideae</taxon>
        <taxon>Arabis</taxon>
    </lineage>
</organism>
<comment type="caution">
    <text evidence="1">The sequence shown here is derived from an EMBL/GenBank/DDBJ whole genome shotgun (WGS) entry which is preliminary data.</text>
</comment>
<name>A0A565AR04_9BRAS</name>
<keyword evidence="2" id="KW-1185">Reference proteome</keyword>
<proteinExistence type="predicted"/>
<gene>
    <name evidence="1" type="ORF">ANE_LOCUS2292</name>
</gene>
<evidence type="ECO:0000313" key="1">
    <source>
        <dbReference type="EMBL" id="VVA91847.1"/>
    </source>
</evidence>
<evidence type="ECO:0008006" key="3">
    <source>
        <dbReference type="Google" id="ProtNLM"/>
    </source>
</evidence>
<reference evidence="1" key="1">
    <citation type="submission" date="2019-07" db="EMBL/GenBank/DDBJ databases">
        <authorList>
            <person name="Dittberner H."/>
        </authorList>
    </citation>
    <scope>NUCLEOTIDE SEQUENCE [LARGE SCALE GENOMIC DNA]</scope>
</reference>
<dbReference type="OrthoDB" id="1113349at2759"/>
<evidence type="ECO:0000313" key="2">
    <source>
        <dbReference type="Proteomes" id="UP000489600"/>
    </source>
</evidence>
<sequence>MVALPPTRIALSPLFPWVIWSLWYTRNQKIFENRMHSEQDTVSKALREAREWQSTQIGAKCEQDPRLSTNLVCALRDDTFVIHTDGAWKEETLLAGLG</sequence>
<protein>
    <recommendedName>
        <fullName evidence="3">RNase H type-1 domain-containing protein</fullName>
    </recommendedName>
</protein>
<dbReference type="EMBL" id="CABITT030000001">
    <property type="protein sequence ID" value="VVA91847.1"/>
    <property type="molecule type" value="Genomic_DNA"/>
</dbReference>
<accession>A0A565AR04</accession>
<dbReference type="AlphaFoldDB" id="A0A565AR04"/>